<dbReference type="EMBL" id="LXWW01000054">
    <property type="protein sequence ID" value="OAO16920.1"/>
    <property type="molecule type" value="Genomic_DNA"/>
</dbReference>
<evidence type="ECO:0000313" key="3">
    <source>
        <dbReference type="Proteomes" id="UP000078348"/>
    </source>
</evidence>
<dbReference type="InterPro" id="IPR036045">
    <property type="entry name" value="Sec1-like_sf"/>
</dbReference>
<evidence type="ECO:0000313" key="2">
    <source>
        <dbReference type="EMBL" id="OAO16920.1"/>
    </source>
</evidence>
<accession>A0A196SIQ6</accession>
<sequence length="580" mass="65118">MSKNASLSGTAIDFSLIRSAIKDDLVSLLQEIEGPKCVVLDMSLSKSINTVLEGASIFKENQVVTFIKLTGEPVVTEARSIVFICKTDKDPLDKVIQVMTALRKERNDYSFHLFFVPRETQRAVQYLRDHKVYEFLSLRELHLDMVPIDNDILSMELEDSFGELYCDKDGTCLKTLADSLLELQIIYGPFKTIDTIGNYSETVMRIMQAKKPSQFFTKGCRSSIQNLVIVDRAIDLASVFVTPLTYEALIHEFITINAGSISIDGGIVGKTEGVPAIIPMNSNDMLFCEIADYNISVIPKFLKEKSHEVQAMYNSRPKDSQCSISELSSFVKKVGTIQELVDSVQTHLGIANLVTIQTNGAEFGARWQRDRELVEGENILPAIRDMLNEEIELEAILHFLILYSIVNSGLKKKDFDAVRQDLLVQFGFQYLPLLSALERSGLLVQRNSTSNYSSIKSKLRLVRDDINGTEPSDVNYVTSGYAPISARVLQALLFNTALMTEVTKLIGASYSHREQEVEMVESEKRVVVIVFVGGLTYLEVSAIRLLQRMNPALQILFLTTNMVKEKSVMEGLLRRSQLQD</sequence>
<dbReference type="AlphaFoldDB" id="A0A196SIQ6"/>
<evidence type="ECO:0000256" key="1">
    <source>
        <dbReference type="ARBA" id="ARBA00009884"/>
    </source>
</evidence>
<comment type="similarity">
    <text evidence="1">Belongs to the STXBP/unc-18/SEC1 family.</text>
</comment>
<dbReference type="InterPro" id="IPR043154">
    <property type="entry name" value="Sec-1-like_dom1"/>
</dbReference>
<keyword evidence="3" id="KW-1185">Reference proteome</keyword>
<dbReference type="OrthoDB" id="10262287at2759"/>
<dbReference type="InterPro" id="IPR043155">
    <property type="entry name" value="VPS33_dom3b"/>
</dbReference>
<dbReference type="GO" id="GO:0016192">
    <property type="term" value="P:vesicle-mediated transport"/>
    <property type="evidence" value="ECO:0007669"/>
    <property type="project" value="InterPro"/>
</dbReference>
<reference evidence="2 3" key="1">
    <citation type="submission" date="2016-05" db="EMBL/GenBank/DDBJ databases">
        <title>Nuclear genome of Blastocystis sp. subtype 1 NandII.</title>
        <authorList>
            <person name="Gentekaki E."/>
            <person name="Curtis B."/>
            <person name="Stairs C."/>
            <person name="Eme L."/>
            <person name="Herman E."/>
            <person name="Klimes V."/>
            <person name="Arias M.C."/>
            <person name="Elias M."/>
            <person name="Hilliou F."/>
            <person name="Klute M."/>
            <person name="Malik S.-B."/>
            <person name="Pightling A."/>
            <person name="Rachubinski R."/>
            <person name="Salas D."/>
            <person name="Schlacht A."/>
            <person name="Suga H."/>
            <person name="Archibald J."/>
            <person name="Ball S.G."/>
            <person name="Clark G."/>
            <person name="Dacks J."/>
            <person name="Van Der Giezen M."/>
            <person name="Tsaousis A."/>
            <person name="Roger A."/>
        </authorList>
    </citation>
    <scope>NUCLEOTIDE SEQUENCE [LARGE SCALE GENOMIC DNA]</scope>
    <source>
        <strain evidence="3">ATCC 50177 / NandII</strain>
    </source>
</reference>
<dbReference type="InterPro" id="IPR027482">
    <property type="entry name" value="Sec1-like_dom2"/>
</dbReference>
<dbReference type="SUPFAM" id="SSF56815">
    <property type="entry name" value="Sec1/munc18-like (SM) proteins"/>
    <property type="match status" value="1"/>
</dbReference>
<protein>
    <submittedName>
        <fullName evidence="2">Vacuolar protein sorting-associated protein 33-like protein</fullName>
    </submittedName>
</protein>
<name>A0A196SIQ6_BLAHN</name>
<dbReference type="PIRSF" id="PIRSF005715">
    <property type="entry name" value="VPS45_Sec1"/>
    <property type="match status" value="1"/>
</dbReference>
<dbReference type="Proteomes" id="UP000078348">
    <property type="component" value="Unassembled WGS sequence"/>
</dbReference>
<dbReference type="Gene3D" id="1.25.40.850">
    <property type="match status" value="1"/>
</dbReference>
<dbReference type="Gene3D" id="3.40.50.2060">
    <property type="match status" value="1"/>
</dbReference>
<proteinExistence type="inferred from homology"/>
<dbReference type="PANTHER" id="PTHR11679">
    <property type="entry name" value="VESICLE PROTEIN SORTING-ASSOCIATED"/>
    <property type="match status" value="1"/>
</dbReference>
<organism evidence="2 3">
    <name type="scientific">Blastocystis sp. subtype 1 (strain ATCC 50177 / NandII)</name>
    <dbReference type="NCBI Taxonomy" id="478820"/>
    <lineage>
        <taxon>Eukaryota</taxon>
        <taxon>Sar</taxon>
        <taxon>Stramenopiles</taxon>
        <taxon>Bigyra</taxon>
        <taxon>Opalozoa</taxon>
        <taxon>Opalinata</taxon>
        <taxon>Blastocystidae</taxon>
        <taxon>Blastocystis</taxon>
    </lineage>
</organism>
<gene>
    <name evidence="2" type="ORF">AV274_1364</name>
</gene>
<dbReference type="STRING" id="478820.A0A196SIQ6"/>
<dbReference type="InterPro" id="IPR001619">
    <property type="entry name" value="Sec1-like"/>
</dbReference>
<comment type="caution">
    <text evidence="2">The sequence shown here is derived from an EMBL/GenBank/DDBJ whole genome shotgun (WGS) entry which is preliminary data.</text>
</comment>
<dbReference type="Gene3D" id="3.40.50.1910">
    <property type="match status" value="2"/>
</dbReference>
<dbReference type="Pfam" id="PF00995">
    <property type="entry name" value="Sec1"/>
    <property type="match status" value="1"/>
</dbReference>